<name>A0A087MHY1_9GAMM</name>
<reference evidence="2 3" key="2">
    <citation type="journal article" date="2015" name="Stand. Genomic Sci.">
        <title>High quality draft genomic sequence of Arenimonas donghaensis DSM 18148(T).</title>
        <authorList>
            <person name="Chen F."/>
            <person name="Wang H."/>
            <person name="Cao Y."/>
            <person name="Li X."/>
            <person name="Wang G."/>
        </authorList>
    </citation>
    <scope>NUCLEOTIDE SEQUENCE [LARGE SCALE GENOMIC DNA]</scope>
    <source>
        <strain evidence="2 3">HO3-R19</strain>
    </source>
</reference>
<evidence type="ECO:0000313" key="3">
    <source>
        <dbReference type="Proteomes" id="UP000029085"/>
    </source>
</evidence>
<dbReference type="Proteomes" id="UP000029085">
    <property type="component" value="Unassembled WGS sequence"/>
</dbReference>
<evidence type="ECO:0000256" key="1">
    <source>
        <dbReference type="SAM" id="Phobius"/>
    </source>
</evidence>
<dbReference type="OrthoDB" id="3790495at2"/>
<keyword evidence="1" id="KW-0472">Membrane</keyword>
<keyword evidence="1" id="KW-0812">Transmembrane</keyword>
<evidence type="ECO:0000313" key="2">
    <source>
        <dbReference type="EMBL" id="KFL36484.1"/>
    </source>
</evidence>
<sequence>MRAFVHPRLWLGLWLAGWVLCIVLSLVPPPDLPGPAGSDKIGHFLAYFTLTAWAVWLFRTRRAHLLAALALVFLGIAMEIAQASLTTLRLGDVRDAVANTLGVAVGLSLTFTPLRFALERVEKILCGRDFSPEKLRD</sequence>
<gene>
    <name evidence="2" type="ORF">N788_12690</name>
</gene>
<feature type="transmembrane region" description="Helical" evidence="1">
    <location>
        <begin position="41"/>
        <end position="58"/>
    </location>
</feature>
<dbReference type="PANTHER" id="PTHR28008:SF1">
    <property type="entry name" value="DOMAIN PROTEIN, PUTATIVE (AFU_ORTHOLOGUE AFUA_3G10980)-RELATED"/>
    <property type="match status" value="1"/>
</dbReference>
<keyword evidence="3" id="KW-1185">Reference proteome</keyword>
<accession>A0A087MHY1</accession>
<dbReference type="NCBIfam" id="NF037970">
    <property type="entry name" value="vanZ_1"/>
    <property type="match status" value="1"/>
</dbReference>
<organism evidence="2 3">
    <name type="scientific">Arenimonas donghaensis DSM 18148 = HO3-R19</name>
    <dbReference type="NCBI Taxonomy" id="1121014"/>
    <lineage>
        <taxon>Bacteria</taxon>
        <taxon>Pseudomonadati</taxon>
        <taxon>Pseudomonadota</taxon>
        <taxon>Gammaproteobacteria</taxon>
        <taxon>Lysobacterales</taxon>
        <taxon>Lysobacteraceae</taxon>
        <taxon>Arenimonas</taxon>
    </lineage>
</organism>
<feature type="transmembrane region" description="Helical" evidence="1">
    <location>
        <begin position="97"/>
        <end position="118"/>
    </location>
</feature>
<dbReference type="PANTHER" id="PTHR28008">
    <property type="entry name" value="DOMAIN PROTEIN, PUTATIVE (AFU_ORTHOLOGUE AFUA_3G10980)-RELATED"/>
    <property type="match status" value="1"/>
</dbReference>
<evidence type="ECO:0008006" key="4">
    <source>
        <dbReference type="Google" id="ProtNLM"/>
    </source>
</evidence>
<feature type="transmembrane region" description="Helical" evidence="1">
    <location>
        <begin position="65"/>
        <end position="85"/>
    </location>
</feature>
<dbReference type="RefSeq" id="WP_034223596.1">
    <property type="nucleotide sequence ID" value="NZ_AVCJ01000014.1"/>
</dbReference>
<comment type="caution">
    <text evidence="2">The sequence shown here is derived from an EMBL/GenBank/DDBJ whole genome shotgun (WGS) entry which is preliminary data.</text>
</comment>
<dbReference type="STRING" id="1121014.N788_12690"/>
<keyword evidence="1" id="KW-1133">Transmembrane helix</keyword>
<dbReference type="PATRIC" id="fig|1121014.3.peg.1604"/>
<dbReference type="AlphaFoldDB" id="A0A087MHY1"/>
<proteinExistence type="predicted"/>
<reference evidence="3" key="1">
    <citation type="submission" date="2013-08" db="EMBL/GenBank/DDBJ databases">
        <title>Genome sequencing of Arenimonas donghaensis.</title>
        <authorList>
            <person name="Chen F."/>
            <person name="Wang G."/>
        </authorList>
    </citation>
    <scope>NUCLEOTIDE SEQUENCE [LARGE SCALE GENOMIC DNA]</scope>
    <source>
        <strain evidence="3">HO3-R19</strain>
    </source>
</reference>
<protein>
    <recommendedName>
        <fullName evidence="4">VanZ-like domain-containing protein</fullName>
    </recommendedName>
</protein>
<dbReference type="EMBL" id="AVCJ01000014">
    <property type="protein sequence ID" value="KFL36484.1"/>
    <property type="molecule type" value="Genomic_DNA"/>
</dbReference>